<evidence type="ECO:0000256" key="1">
    <source>
        <dbReference type="SAM" id="Phobius"/>
    </source>
</evidence>
<feature type="transmembrane region" description="Helical" evidence="1">
    <location>
        <begin position="17"/>
        <end position="36"/>
    </location>
</feature>
<keyword evidence="1" id="KW-1133">Transmembrane helix</keyword>
<reference evidence="2" key="1">
    <citation type="submission" date="2022-12" db="EMBL/GenBank/DDBJ databases">
        <authorList>
            <person name="Krivoruchko A.V."/>
            <person name="Elkin A."/>
        </authorList>
    </citation>
    <scope>NUCLEOTIDE SEQUENCE</scope>
    <source>
        <strain evidence="2">IEGM 1391</strain>
    </source>
</reference>
<dbReference type="InterPro" id="IPR029046">
    <property type="entry name" value="LolA/LolB/LppX"/>
</dbReference>
<protein>
    <recommendedName>
        <fullName evidence="4">Transcriptional regulator</fullName>
    </recommendedName>
</protein>
<sequence length="375" mass="39956">MQHIGYVRTVEKVREKWRWLAVVLGIAVLVATPAVIERWPVAASDISADELLSRVQSSTATPYSGYAQAVGGVTLPVTDGLGGLPDLLGDTTTLRAWYRSPDSWRVDTVRLAGERGLYRSPARLWRWDYEQNTAVATPVPEPSLRLPREADLLPPELGQRLLSEATADELTRLPVRRIAGLDAPGLRLIPGEPQSTVTEVDVWVDPDSGLPLRVDVLGDGATRPIVSTAFLDFSSATPDADTVRFVPPPGADVQREDGLDIASFADGIDSARLPATLSGLDLMDRGGQGAVGIYGRGVTELIAAPLPRRAARGLVDQLREAPGAVVTGNSVALSIGPLNVLITEPTADRRRYLLSGTVTADTLATAAQQLEGAAT</sequence>
<keyword evidence="1" id="KW-0472">Membrane</keyword>
<gene>
    <name evidence="2" type="ORF">O4220_23350</name>
</gene>
<name>A0ABT4MN49_9NOCA</name>
<keyword evidence="3" id="KW-1185">Reference proteome</keyword>
<dbReference type="RefSeq" id="WP_269607900.1">
    <property type="nucleotide sequence ID" value="NZ_JAPWIJ010000011.1"/>
</dbReference>
<evidence type="ECO:0000313" key="3">
    <source>
        <dbReference type="Proteomes" id="UP001081071"/>
    </source>
</evidence>
<keyword evidence="1" id="KW-0812">Transmembrane</keyword>
<dbReference type="EMBL" id="JAPWIJ010000011">
    <property type="protein sequence ID" value="MCZ4521465.1"/>
    <property type="molecule type" value="Genomic_DNA"/>
</dbReference>
<dbReference type="SUPFAM" id="SSF89392">
    <property type="entry name" value="Prokaryotic lipoproteins and lipoprotein localization factors"/>
    <property type="match status" value="1"/>
</dbReference>
<dbReference type="Proteomes" id="UP001081071">
    <property type="component" value="Unassembled WGS sequence"/>
</dbReference>
<dbReference type="Gene3D" id="2.50.20.10">
    <property type="entry name" value="Lipoprotein localisation LolA/LolB/LppX"/>
    <property type="match status" value="1"/>
</dbReference>
<organism evidence="2 3">
    <name type="scientific">Rhodococcus ruber</name>
    <dbReference type="NCBI Taxonomy" id="1830"/>
    <lineage>
        <taxon>Bacteria</taxon>
        <taxon>Bacillati</taxon>
        <taxon>Actinomycetota</taxon>
        <taxon>Actinomycetes</taxon>
        <taxon>Mycobacteriales</taxon>
        <taxon>Nocardiaceae</taxon>
        <taxon>Rhodococcus</taxon>
    </lineage>
</organism>
<evidence type="ECO:0000313" key="2">
    <source>
        <dbReference type="EMBL" id="MCZ4521465.1"/>
    </source>
</evidence>
<comment type="caution">
    <text evidence="2">The sequence shown here is derived from an EMBL/GenBank/DDBJ whole genome shotgun (WGS) entry which is preliminary data.</text>
</comment>
<evidence type="ECO:0008006" key="4">
    <source>
        <dbReference type="Google" id="ProtNLM"/>
    </source>
</evidence>
<accession>A0ABT4MN49</accession>
<proteinExistence type="predicted"/>